<dbReference type="GO" id="GO:0045892">
    <property type="term" value="P:negative regulation of DNA-templated transcription"/>
    <property type="evidence" value="ECO:0007669"/>
    <property type="project" value="TreeGrafter"/>
</dbReference>
<dbReference type="Gene3D" id="1.10.10.10">
    <property type="entry name" value="Winged helix-like DNA-binding domain superfamily/Winged helix DNA-binding domain"/>
    <property type="match status" value="1"/>
</dbReference>
<dbReference type="OrthoDB" id="8584262at2"/>
<comment type="caution">
    <text evidence="5">The sequence shown here is derived from an EMBL/GenBank/DDBJ whole genome shotgun (WGS) entry which is preliminary data.</text>
</comment>
<dbReference type="FunFam" id="1.10.10.10:FF:000079">
    <property type="entry name" value="GntR family transcriptional regulator"/>
    <property type="match status" value="1"/>
</dbReference>
<gene>
    <name evidence="5" type="ORF">EZ313_08925</name>
</gene>
<dbReference type="RefSeq" id="WP_135262812.1">
    <property type="nucleotide sequence ID" value="NZ_SMLM01000001.1"/>
</dbReference>
<evidence type="ECO:0000256" key="2">
    <source>
        <dbReference type="ARBA" id="ARBA00023125"/>
    </source>
</evidence>
<dbReference type="Pfam" id="PF00392">
    <property type="entry name" value="GntR"/>
    <property type="match status" value="1"/>
</dbReference>
<dbReference type="SMART" id="SM00345">
    <property type="entry name" value="HTH_GNTR"/>
    <property type="match status" value="1"/>
</dbReference>
<keyword evidence="2" id="KW-0238">DNA-binding</keyword>
<dbReference type="SMART" id="SM00866">
    <property type="entry name" value="UTRA"/>
    <property type="match status" value="1"/>
</dbReference>
<reference evidence="5 6" key="1">
    <citation type="submission" date="2019-03" db="EMBL/GenBank/DDBJ databases">
        <title>Ramlibacter henchirensis DSM 14656, whole genome shotgun sequence.</title>
        <authorList>
            <person name="Zhang X."/>
            <person name="Feng G."/>
            <person name="Zhu H."/>
        </authorList>
    </citation>
    <scope>NUCLEOTIDE SEQUENCE [LARGE SCALE GENOMIC DNA]</scope>
    <source>
        <strain evidence="5 6">DSM 14656</strain>
    </source>
</reference>
<keyword evidence="3" id="KW-0804">Transcription</keyword>
<dbReference type="EMBL" id="SMLM01000001">
    <property type="protein sequence ID" value="TFZ06726.1"/>
    <property type="molecule type" value="Genomic_DNA"/>
</dbReference>
<evidence type="ECO:0000256" key="1">
    <source>
        <dbReference type="ARBA" id="ARBA00023015"/>
    </source>
</evidence>
<evidence type="ECO:0000313" key="5">
    <source>
        <dbReference type="EMBL" id="TFZ06726.1"/>
    </source>
</evidence>
<protein>
    <submittedName>
        <fullName evidence="5">GntR family transcriptional regulator</fullName>
    </submittedName>
</protein>
<dbReference type="Proteomes" id="UP000298180">
    <property type="component" value="Unassembled WGS sequence"/>
</dbReference>
<dbReference type="PANTHER" id="PTHR44846:SF1">
    <property type="entry name" value="MANNOSYL-D-GLYCERATE TRANSPORT_METABOLISM SYSTEM REPRESSOR MNGR-RELATED"/>
    <property type="match status" value="1"/>
</dbReference>
<name>A0A4Z0C503_9BURK</name>
<accession>A0A4Z0C503</accession>
<dbReference type="InterPro" id="IPR000524">
    <property type="entry name" value="Tscrpt_reg_HTH_GntR"/>
</dbReference>
<keyword evidence="6" id="KW-1185">Reference proteome</keyword>
<feature type="domain" description="HTH gntR-type" evidence="4">
    <location>
        <begin position="6"/>
        <end position="74"/>
    </location>
</feature>
<evidence type="ECO:0000256" key="3">
    <source>
        <dbReference type="ARBA" id="ARBA00023163"/>
    </source>
</evidence>
<dbReference type="PANTHER" id="PTHR44846">
    <property type="entry name" value="MANNOSYL-D-GLYCERATE TRANSPORT/METABOLISM SYSTEM REPRESSOR MNGR-RELATED"/>
    <property type="match status" value="1"/>
</dbReference>
<dbReference type="InterPro" id="IPR011663">
    <property type="entry name" value="UTRA"/>
</dbReference>
<dbReference type="InterPro" id="IPR036390">
    <property type="entry name" value="WH_DNA-bd_sf"/>
</dbReference>
<organism evidence="5 6">
    <name type="scientific">Ramlibacter henchirensis</name>
    <dbReference type="NCBI Taxonomy" id="204072"/>
    <lineage>
        <taxon>Bacteria</taxon>
        <taxon>Pseudomonadati</taxon>
        <taxon>Pseudomonadota</taxon>
        <taxon>Betaproteobacteria</taxon>
        <taxon>Burkholderiales</taxon>
        <taxon>Comamonadaceae</taxon>
        <taxon>Ramlibacter</taxon>
    </lineage>
</organism>
<dbReference type="Pfam" id="PF07702">
    <property type="entry name" value="UTRA"/>
    <property type="match status" value="1"/>
</dbReference>
<proteinExistence type="predicted"/>
<dbReference type="SUPFAM" id="SSF46785">
    <property type="entry name" value="Winged helix' DNA-binding domain"/>
    <property type="match status" value="1"/>
</dbReference>
<dbReference type="PRINTS" id="PR00035">
    <property type="entry name" value="HTHGNTR"/>
</dbReference>
<dbReference type="AlphaFoldDB" id="A0A4Z0C503"/>
<dbReference type="PROSITE" id="PS50949">
    <property type="entry name" value="HTH_GNTR"/>
    <property type="match status" value="1"/>
</dbReference>
<dbReference type="CDD" id="cd07377">
    <property type="entry name" value="WHTH_GntR"/>
    <property type="match status" value="1"/>
</dbReference>
<evidence type="ECO:0000259" key="4">
    <source>
        <dbReference type="PROSITE" id="PS50949"/>
    </source>
</evidence>
<sequence>MAEVAQPLYARLRDELRARILDGRLAAGERLPSENELVAQQGVSRITVRQALGDLQKAGLIVRLQGKGAFVAPPHASQKLERLQGLSEALTAGGQSIHSKRLSLRSVRAGGELAAQLEVAPGTAVVQLVSLRYLDRDPLSVNTSHFVPGLGERIARVDVSGRDLLEVLERDLALPVREARLDIRAEAMPAREARWLKSGPGEPALRVHRLVLGEGGQPLQTETALYRADRFSYQLTLAR</sequence>
<dbReference type="Gene3D" id="3.40.1410.10">
    <property type="entry name" value="Chorismate lyase-like"/>
    <property type="match status" value="1"/>
</dbReference>
<dbReference type="GO" id="GO:0003700">
    <property type="term" value="F:DNA-binding transcription factor activity"/>
    <property type="evidence" value="ECO:0007669"/>
    <property type="project" value="InterPro"/>
</dbReference>
<evidence type="ECO:0000313" key="6">
    <source>
        <dbReference type="Proteomes" id="UP000298180"/>
    </source>
</evidence>
<dbReference type="InterPro" id="IPR036388">
    <property type="entry name" value="WH-like_DNA-bd_sf"/>
</dbReference>
<keyword evidence="1" id="KW-0805">Transcription regulation</keyword>
<dbReference type="GO" id="GO:0003677">
    <property type="term" value="F:DNA binding"/>
    <property type="evidence" value="ECO:0007669"/>
    <property type="project" value="UniProtKB-KW"/>
</dbReference>
<dbReference type="InterPro" id="IPR050679">
    <property type="entry name" value="Bact_HTH_transcr_reg"/>
</dbReference>
<dbReference type="InterPro" id="IPR028978">
    <property type="entry name" value="Chorismate_lyase_/UTRA_dom_sf"/>
</dbReference>
<dbReference type="SUPFAM" id="SSF64288">
    <property type="entry name" value="Chorismate lyase-like"/>
    <property type="match status" value="1"/>
</dbReference>